<gene>
    <name evidence="1" type="ORF">BC792_13315</name>
</gene>
<sequence>MKKPLNTSGVTQVQAVLLTLTDHELRQQTAAIRQNFTQWMKDHFDLTSSQIAYLMIMPSGFHTYLANCIADTLDRREMVFFAEQFSGERPVHNPTFKGVLINRGENCRWLKGHADAIADETLSIQITYG</sequence>
<dbReference type="RefSeq" id="WP_148910297.1">
    <property type="nucleotide sequence ID" value="NZ_VNHX01000033.1"/>
</dbReference>
<protein>
    <submittedName>
        <fullName evidence="1">Uncharacterized protein</fullName>
    </submittedName>
</protein>
<keyword evidence="2" id="KW-1185">Reference proteome</keyword>
<accession>A0A5S5CVK0</accession>
<dbReference type="AlphaFoldDB" id="A0A5S5CVK0"/>
<dbReference type="OrthoDB" id="708388at2"/>
<name>A0A5S5CVK0_9SPHI</name>
<organism evidence="1 2">
    <name type="scientific">Sphingobacterium allocomposti</name>
    <dbReference type="NCBI Taxonomy" id="415956"/>
    <lineage>
        <taxon>Bacteria</taxon>
        <taxon>Pseudomonadati</taxon>
        <taxon>Bacteroidota</taxon>
        <taxon>Sphingobacteriia</taxon>
        <taxon>Sphingobacteriales</taxon>
        <taxon>Sphingobacteriaceae</taxon>
        <taxon>Sphingobacterium</taxon>
    </lineage>
</organism>
<comment type="caution">
    <text evidence="1">The sequence shown here is derived from an EMBL/GenBank/DDBJ whole genome shotgun (WGS) entry which is preliminary data.</text>
</comment>
<evidence type="ECO:0000313" key="1">
    <source>
        <dbReference type="EMBL" id="TYP87820.1"/>
    </source>
</evidence>
<dbReference type="Proteomes" id="UP000325105">
    <property type="component" value="Unassembled WGS sequence"/>
</dbReference>
<dbReference type="EMBL" id="VNHX01000033">
    <property type="protein sequence ID" value="TYP87820.1"/>
    <property type="molecule type" value="Genomic_DNA"/>
</dbReference>
<evidence type="ECO:0000313" key="2">
    <source>
        <dbReference type="Proteomes" id="UP000325105"/>
    </source>
</evidence>
<reference evidence="1 2" key="1">
    <citation type="submission" date="2019-07" db="EMBL/GenBank/DDBJ databases">
        <title>Genomic Encyclopedia of Archaeal and Bacterial Type Strains, Phase II (KMG-II): from individual species to whole genera.</title>
        <authorList>
            <person name="Goeker M."/>
        </authorList>
    </citation>
    <scope>NUCLEOTIDE SEQUENCE [LARGE SCALE GENOMIC DNA]</scope>
    <source>
        <strain evidence="1 2">DSM 18850</strain>
    </source>
</reference>
<proteinExistence type="predicted"/>